<dbReference type="GO" id="GO:0030422">
    <property type="term" value="P:siRNA processing"/>
    <property type="evidence" value="ECO:0007669"/>
    <property type="project" value="TreeGrafter"/>
</dbReference>
<dbReference type="PANTHER" id="PTHR23079">
    <property type="entry name" value="RNA-DEPENDENT RNA POLYMERASE"/>
    <property type="match status" value="1"/>
</dbReference>
<keyword evidence="1" id="KW-0696">RNA-directed RNA polymerase</keyword>
<dbReference type="EMBL" id="CAJNOK010002217">
    <property type="protein sequence ID" value="CAF0850141.1"/>
    <property type="molecule type" value="Genomic_DNA"/>
</dbReference>
<comment type="caution">
    <text evidence="3">The sequence shown here is derived from an EMBL/GenBank/DDBJ whole genome shotgun (WGS) entry which is preliminary data.</text>
</comment>
<feature type="non-terminal residue" evidence="3">
    <location>
        <position position="1"/>
    </location>
</feature>
<name>A0A8S2D5U1_9BILA</name>
<keyword evidence="1" id="KW-0808">Transferase</keyword>
<dbReference type="Proteomes" id="UP000682733">
    <property type="component" value="Unassembled WGS sequence"/>
</dbReference>
<evidence type="ECO:0000313" key="4">
    <source>
        <dbReference type="EMBL" id="CAF3635382.1"/>
    </source>
</evidence>
<feature type="domain" description="RDRP core" evidence="2">
    <location>
        <begin position="466"/>
        <end position="641"/>
    </location>
</feature>
<dbReference type="GO" id="GO:0031380">
    <property type="term" value="C:nuclear RNA-directed RNA polymerase complex"/>
    <property type="evidence" value="ECO:0007669"/>
    <property type="project" value="TreeGrafter"/>
</dbReference>
<dbReference type="InterPro" id="IPR007855">
    <property type="entry name" value="RDRP"/>
</dbReference>
<protein>
    <recommendedName>
        <fullName evidence="1">RNA-dependent RNA polymerase</fullName>
        <ecNumber evidence="1">2.7.7.48</ecNumber>
    </recommendedName>
</protein>
<evidence type="ECO:0000313" key="5">
    <source>
        <dbReference type="Proteomes" id="UP000677228"/>
    </source>
</evidence>
<evidence type="ECO:0000313" key="3">
    <source>
        <dbReference type="EMBL" id="CAF0850141.1"/>
    </source>
</evidence>
<dbReference type="Proteomes" id="UP000677228">
    <property type="component" value="Unassembled WGS sequence"/>
</dbReference>
<comment type="similarity">
    <text evidence="1">Belongs to the RdRP family.</text>
</comment>
<dbReference type="EC" id="2.7.7.48" evidence="1"/>
<keyword evidence="1" id="KW-0694">RNA-binding</keyword>
<dbReference type="EMBL" id="CAJOBA010002217">
    <property type="protein sequence ID" value="CAF3635382.1"/>
    <property type="molecule type" value="Genomic_DNA"/>
</dbReference>
<proteinExistence type="inferred from homology"/>
<organism evidence="3 5">
    <name type="scientific">Didymodactylos carnosus</name>
    <dbReference type="NCBI Taxonomy" id="1234261"/>
    <lineage>
        <taxon>Eukaryota</taxon>
        <taxon>Metazoa</taxon>
        <taxon>Spiralia</taxon>
        <taxon>Gnathifera</taxon>
        <taxon>Rotifera</taxon>
        <taxon>Eurotatoria</taxon>
        <taxon>Bdelloidea</taxon>
        <taxon>Philodinida</taxon>
        <taxon>Philodinidae</taxon>
        <taxon>Didymodactylos</taxon>
    </lineage>
</organism>
<dbReference type="InterPro" id="IPR057596">
    <property type="entry name" value="RDRP_core"/>
</dbReference>
<dbReference type="AlphaFoldDB" id="A0A8S2D5U1"/>
<accession>A0A8S2D5U1</accession>
<reference evidence="3" key="1">
    <citation type="submission" date="2021-02" db="EMBL/GenBank/DDBJ databases">
        <authorList>
            <person name="Nowell W R."/>
        </authorList>
    </citation>
    <scope>NUCLEOTIDE SEQUENCE</scope>
</reference>
<gene>
    <name evidence="3" type="ORF">OVA965_LOCUS7099</name>
    <name evidence="4" type="ORF">TMI583_LOCUS7095</name>
</gene>
<dbReference type="PANTHER" id="PTHR23079:SF55">
    <property type="entry name" value="RNA-DIRECTED RNA POLYMERASE"/>
    <property type="match status" value="1"/>
</dbReference>
<comment type="catalytic activity">
    <reaction evidence="1">
        <text>RNA(n) + a ribonucleoside 5'-triphosphate = RNA(n+1) + diphosphate</text>
        <dbReference type="Rhea" id="RHEA:21248"/>
        <dbReference type="Rhea" id="RHEA-COMP:14527"/>
        <dbReference type="Rhea" id="RHEA-COMP:17342"/>
        <dbReference type="ChEBI" id="CHEBI:33019"/>
        <dbReference type="ChEBI" id="CHEBI:61557"/>
        <dbReference type="ChEBI" id="CHEBI:140395"/>
        <dbReference type="EC" id="2.7.7.48"/>
    </reaction>
</comment>
<keyword evidence="1" id="KW-0548">Nucleotidyltransferase</keyword>
<dbReference type="GO" id="GO:0003968">
    <property type="term" value="F:RNA-directed RNA polymerase activity"/>
    <property type="evidence" value="ECO:0007669"/>
    <property type="project" value="UniProtKB-KW"/>
</dbReference>
<evidence type="ECO:0000259" key="2">
    <source>
        <dbReference type="Pfam" id="PF05183"/>
    </source>
</evidence>
<sequence>MSIDVEKIPLSKRRFYVDKDFQLFSNGKQSKAEKAKILKKELLPEYQLSVHMQENLDEQSHGKLWKLLRDCDAQEVLNERTSLLIRGLENAYYRTQKPLSVPDISKRLSPGTPVWLYFKTTCDVKPDLKSAEIISYEQKERLRYGYRQQQQLQSKSNLVAHNTDNCTQTMQEQLTSLTAKSPHTSNCLLLSMGTFHDAGTYNCHYQSEEGLDSYEIEFRQTPQSIIIRSRPCSDYSPQDDQLYNKHLYSTVISHETIESYIVLVYKDVQKYIDLYFPLIYAIKSVVEVTIDDVNGQTIKRTRSNRFHRFSTKVISQTSVLHVRLPMYNYSIKMINDLSSTLAENGIKLVYGNIKIEYFSPTYVSPYEHIQFSSYIANYAWDMLLSLGYRLKDKLTDKFITRLEQISIDSSLFYHVIRDLHKACKYNCFMDIYIQLLTNIEKYSDRSSRWLFDGNTANYCYVPRVIVTPTSILPQPMRPMKENRVLRQRQFGNSYCYCRVLLRDEDMYTMSAETVDQCRTRILELIKTNLQVAQTDYEYLHCSNSQLRDRSFWFYAPYQGFDADKIRAWMGDFRHEYSVSSYVTRMALCFTGSLRTITITKDEELQKIDDIQDKWRKYCFTDGIGKISLPMLQRVYQELDIDEATSYL</sequence>
<dbReference type="GO" id="GO:0003723">
    <property type="term" value="F:RNA binding"/>
    <property type="evidence" value="ECO:0007669"/>
    <property type="project" value="UniProtKB-KW"/>
</dbReference>
<evidence type="ECO:0000256" key="1">
    <source>
        <dbReference type="RuleBase" id="RU363098"/>
    </source>
</evidence>
<dbReference type="Pfam" id="PF05183">
    <property type="entry name" value="RdRP"/>
    <property type="match status" value="1"/>
</dbReference>